<accession>A0AA42HTX5</accession>
<dbReference type="AlphaFoldDB" id="A0AA42HTX5"/>
<keyword evidence="1" id="KW-0808">Transferase</keyword>
<dbReference type="InterPro" id="IPR001451">
    <property type="entry name" value="Hexapep"/>
</dbReference>
<evidence type="ECO:0000313" key="1">
    <source>
        <dbReference type="EMBL" id="MDH0364241.1"/>
    </source>
</evidence>
<dbReference type="InterPro" id="IPR011004">
    <property type="entry name" value="Trimer_LpxA-like_sf"/>
</dbReference>
<gene>
    <name evidence="1" type="ORF">N7330_14455</name>
</gene>
<proteinExistence type="predicted"/>
<dbReference type="Pfam" id="PF00132">
    <property type="entry name" value="Hexapep"/>
    <property type="match status" value="1"/>
</dbReference>
<dbReference type="Pfam" id="PF14602">
    <property type="entry name" value="Hexapep_2"/>
    <property type="match status" value="1"/>
</dbReference>
<dbReference type="GO" id="GO:0016746">
    <property type="term" value="F:acyltransferase activity"/>
    <property type="evidence" value="ECO:0007669"/>
    <property type="project" value="UniProtKB-KW"/>
</dbReference>
<dbReference type="PANTHER" id="PTHR23416:SF78">
    <property type="entry name" value="LIPOPOLYSACCHARIDE BIOSYNTHESIS O-ACETYL TRANSFERASE WBBJ-RELATED"/>
    <property type="match status" value="1"/>
</dbReference>
<dbReference type="PANTHER" id="PTHR23416">
    <property type="entry name" value="SIALIC ACID SYNTHASE-RELATED"/>
    <property type="match status" value="1"/>
</dbReference>
<evidence type="ECO:0000313" key="2">
    <source>
        <dbReference type="Proteomes" id="UP001158297"/>
    </source>
</evidence>
<dbReference type="Gene3D" id="2.160.10.10">
    <property type="entry name" value="Hexapeptide repeat proteins"/>
    <property type="match status" value="1"/>
</dbReference>
<dbReference type="CDD" id="cd04647">
    <property type="entry name" value="LbH_MAT_like"/>
    <property type="match status" value="1"/>
</dbReference>
<keyword evidence="1" id="KW-0012">Acyltransferase</keyword>
<dbReference type="Proteomes" id="UP001158297">
    <property type="component" value="Unassembled WGS sequence"/>
</dbReference>
<reference evidence="1" key="1">
    <citation type="submission" date="2022-09" db="EMBL/GenBank/DDBJ databases">
        <title>Intensive care unit water sources are persistently colonized with multi-drug resistant bacteria and are the site of extensive horizontal gene transfer of antibiotic resistance genes.</title>
        <authorList>
            <person name="Diorio-Toth L."/>
        </authorList>
    </citation>
    <scope>NUCLEOTIDE SEQUENCE</scope>
    <source>
        <strain evidence="1">GD04130</strain>
    </source>
</reference>
<dbReference type="RefSeq" id="WP_279860396.1">
    <property type="nucleotide sequence ID" value="NZ_JAODZU010000018.1"/>
</dbReference>
<comment type="caution">
    <text evidence="1">The sequence shown here is derived from an EMBL/GenBank/DDBJ whole genome shotgun (WGS) entry which is preliminary data.</text>
</comment>
<dbReference type="SUPFAM" id="SSF51161">
    <property type="entry name" value="Trimeric LpxA-like enzymes"/>
    <property type="match status" value="1"/>
</dbReference>
<protein>
    <submittedName>
        <fullName evidence="1">Acyltransferase</fullName>
    </submittedName>
</protein>
<name>A0AA42HTX5_9BURK</name>
<dbReference type="EMBL" id="JAODZU010000018">
    <property type="protein sequence ID" value="MDH0364241.1"/>
    <property type="molecule type" value="Genomic_DNA"/>
</dbReference>
<dbReference type="InterPro" id="IPR051159">
    <property type="entry name" value="Hexapeptide_acetyltransf"/>
</dbReference>
<organism evidence="1 2">
    <name type="scientific">Comamonas aquatica</name>
    <dbReference type="NCBI Taxonomy" id="225991"/>
    <lineage>
        <taxon>Bacteria</taxon>
        <taxon>Pseudomonadati</taxon>
        <taxon>Pseudomonadota</taxon>
        <taxon>Betaproteobacteria</taxon>
        <taxon>Burkholderiales</taxon>
        <taxon>Comamonadaceae</taxon>
        <taxon>Comamonas</taxon>
    </lineage>
</organism>
<sequence>MKNITKKYIPSIFWRIYIKASRYYANFLLENLKKNKKIEFDKSVKINGLPLLDISDGALVKIGSNVTLNSSNRGYHLNMHSPVKLMADRVGAEITIGENTRIHGSCIHAKQSIKIGSGCLIAANCQIMDSSGHDLAMDNPSRRINSEGNTKPVIIEDDVWLATGVVILPGTHIGRGSVISANSVVSGHIPAMTLAGGNPCKIIKSYLKD</sequence>